<dbReference type="EMBL" id="JAANYN010000019">
    <property type="protein sequence ID" value="NHE59904.1"/>
    <property type="molecule type" value="Genomic_DNA"/>
</dbReference>
<dbReference type="Pfam" id="PF20434">
    <property type="entry name" value="BD-FAE"/>
    <property type="match status" value="1"/>
</dbReference>
<dbReference type="InterPro" id="IPR049492">
    <property type="entry name" value="BD-FAE-like_dom"/>
</dbReference>
<protein>
    <submittedName>
        <fullName evidence="4">Alpha/beta hydrolase</fullName>
    </submittedName>
</protein>
<feature type="signal peptide" evidence="2">
    <location>
        <begin position="1"/>
        <end position="19"/>
    </location>
</feature>
<dbReference type="GO" id="GO:0016787">
    <property type="term" value="F:hydrolase activity"/>
    <property type="evidence" value="ECO:0007669"/>
    <property type="project" value="UniProtKB-KW"/>
</dbReference>
<accession>A0ABX0HDT2</accession>
<evidence type="ECO:0000259" key="3">
    <source>
        <dbReference type="Pfam" id="PF20434"/>
    </source>
</evidence>
<feature type="domain" description="BD-FAE-like" evidence="3">
    <location>
        <begin position="75"/>
        <end position="165"/>
    </location>
</feature>
<keyword evidence="5" id="KW-1185">Reference proteome</keyword>
<keyword evidence="2" id="KW-0732">Signal</keyword>
<keyword evidence="1 4" id="KW-0378">Hydrolase</keyword>
<dbReference type="PANTHER" id="PTHR48081">
    <property type="entry name" value="AB HYDROLASE SUPERFAMILY PROTEIN C4A8.06C"/>
    <property type="match status" value="1"/>
</dbReference>
<sequence>MKTYLIFFFLLIFSLMSKAQGTDTLYLWPDKVPGETGAKHPPVQTPNTSGEVTRLTDITDPAIMVFKPKGAANGAGIIVCPGGGYNILAIDKEGYEVAEWLNQLGFTAFVLQYRVPDKRDAALWDLQRALRLLRGQAADWQLDPDRLGVMGFSAGGSLAARASTRFSESTYTPVDKKDSLSSRPDFALLIYPAYLDEGKNRSLTPELRLSDDTPPQFLFGTADDRYGNSALVMAGALRDQKLPVTLHFLSEGGHGYGLRKGNIAAETWPGLAEKWLRQLLLKDNRQLIPR</sequence>
<proteinExistence type="predicted"/>
<dbReference type="Gene3D" id="3.40.50.1820">
    <property type="entry name" value="alpha/beta hydrolase"/>
    <property type="match status" value="1"/>
</dbReference>
<evidence type="ECO:0000256" key="1">
    <source>
        <dbReference type="ARBA" id="ARBA00022801"/>
    </source>
</evidence>
<comment type="caution">
    <text evidence="4">The sequence shown here is derived from an EMBL/GenBank/DDBJ whole genome shotgun (WGS) entry which is preliminary data.</text>
</comment>
<gene>
    <name evidence="4" type="ORF">G9Q97_24130</name>
</gene>
<evidence type="ECO:0000313" key="4">
    <source>
        <dbReference type="EMBL" id="NHE59904.1"/>
    </source>
</evidence>
<evidence type="ECO:0000313" key="5">
    <source>
        <dbReference type="Proteomes" id="UP000649799"/>
    </source>
</evidence>
<reference evidence="4 5" key="1">
    <citation type="submission" date="2020-03" db="EMBL/GenBank/DDBJ databases">
        <title>Cyclobacterium plantarum sp. nov., a marine bacterium isolated from a coastal-marine wetland.</title>
        <authorList>
            <person name="Sanchez-Porro C."/>
            <person name="Ventosa A."/>
            <person name="Amoozegar M."/>
        </authorList>
    </citation>
    <scope>NUCLEOTIDE SEQUENCE [LARGE SCALE GENOMIC DNA]</scope>
    <source>
        <strain evidence="4 5">GBPx2</strain>
    </source>
</reference>
<organism evidence="4 5">
    <name type="scientific">Cyclobacterium plantarum</name>
    <dbReference type="NCBI Taxonomy" id="2716263"/>
    <lineage>
        <taxon>Bacteria</taxon>
        <taxon>Pseudomonadati</taxon>
        <taxon>Bacteroidota</taxon>
        <taxon>Cytophagia</taxon>
        <taxon>Cytophagales</taxon>
        <taxon>Cyclobacteriaceae</taxon>
        <taxon>Cyclobacterium</taxon>
    </lineage>
</organism>
<dbReference type="RefSeq" id="WP_166151740.1">
    <property type="nucleotide sequence ID" value="NZ_JAANYN010000019.1"/>
</dbReference>
<dbReference type="InterPro" id="IPR050300">
    <property type="entry name" value="GDXG_lipolytic_enzyme"/>
</dbReference>
<evidence type="ECO:0000256" key="2">
    <source>
        <dbReference type="SAM" id="SignalP"/>
    </source>
</evidence>
<dbReference type="InterPro" id="IPR029058">
    <property type="entry name" value="AB_hydrolase_fold"/>
</dbReference>
<feature type="chain" id="PRO_5046717623" evidence="2">
    <location>
        <begin position="20"/>
        <end position="290"/>
    </location>
</feature>
<dbReference type="Proteomes" id="UP000649799">
    <property type="component" value="Unassembled WGS sequence"/>
</dbReference>
<dbReference type="SUPFAM" id="SSF53474">
    <property type="entry name" value="alpha/beta-Hydrolases"/>
    <property type="match status" value="1"/>
</dbReference>
<dbReference type="PANTHER" id="PTHR48081:SF6">
    <property type="entry name" value="PEPTIDASE S9 PROLYL OLIGOPEPTIDASE CATALYTIC DOMAIN-CONTAINING PROTEIN"/>
    <property type="match status" value="1"/>
</dbReference>
<name>A0ABX0HDT2_9BACT</name>